<organism evidence="1 2">
    <name type="scientific">Paraprevotella clara YIT 11840</name>
    <dbReference type="NCBI Taxonomy" id="762968"/>
    <lineage>
        <taxon>Bacteria</taxon>
        <taxon>Pseudomonadati</taxon>
        <taxon>Bacteroidota</taxon>
        <taxon>Bacteroidia</taxon>
        <taxon>Bacteroidales</taxon>
        <taxon>Prevotellaceae</taxon>
        <taxon>Paraprevotella</taxon>
    </lineage>
</organism>
<reference evidence="1 2" key="1">
    <citation type="submission" date="2011-03" db="EMBL/GenBank/DDBJ databases">
        <authorList>
            <person name="Weinstock G."/>
            <person name="Sodergren E."/>
            <person name="Clifton S."/>
            <person name="Fulton L."/>
            <person name="Fulton B."/>
            <person name="Courtney L."/>
            <person name="Fronick C."/>
            <person name="Harrison M."/>
            <person name="Strong C."/>
            <person name="Farmer C."/>
            <person name="Delahaunty K."/>
            <person name="Markovic C."/>
            <person name="Hall O."/>
            <person name="Minx P."/>
            <person name="Tomlinson C."/>
            <person name="Mitreva M."/>
            <person name="Hou S."/>
            <person name="Chen J."/>
            <person name="Wollam A."/>
            <person name="Pepin K.H."/>
            <person name="Johnson M."/>
            <person name="Bhonagiri V."/>
            <person name="Zhang X."/>
            <person name="Suruliraj S."/>
            <person name="Warren W."/>
            <person name="Chinwalla A."/>
            <person name="Mardis E.R."/>
            <person name="Wilson R.K."/>
        </authorList>
    </citation>
    <scope>NUCLEOTIDE SEQUENCE [LARGE SCALE GENOMIC DNA]</scope>
    <source>
        <strain evidence="1 2">YIT 11840</strain>
    </source>
</reference>
<evidence type="ECO:0000313" key="1">
    <source>
        <dbReference type="EMBL" id="EHG99261.1"/>
    </source>
</evidence>
<dbReference type="STRING" id="762968.HMPREF9441_02873"/>
<accession>G5SU18</accession>
<protein>
    <submittedName>
        <fullName evidence="1">Uncharacterized protein</fullName>
    </submittedName>
</protein>
<proteinExistence type="predicted"/>
<evidence type="ECO:0000313" key="2">
    <source>
        <dbReference type="Proteomes" id="UP000003598"/>
    </source>
</evidence>
<dbReference type="AlphaFoldDB" id="G5SU18"/>
<dbReference type="HOGENOM" id="CLU_3101793_0_0_10"/>
<dbReference type="Proteomes" id="UP000003598">
    <property type="component" value="Unassembled WGS sequence"/>
</dbReference>
<keyword evidence="2" id="KW-1185">Reference proteome</keyword>
<sequence length="51" mass="5743">MSLSAPNSVKTGHLPTAVPPSAWNFPTTCRCLSHDMRRKKMFFQPNDFSFG</sequence>
<comment type="caution">
    <text evidence="1">The sequence shown here is derived from an EMBL/GenBank/DDBJ whole genome shotgun (WGS) entry which is preliminary data.</text>
</comment>
<gene>
    <name evidence="1" type="ORF">HMPREF9441_02873</name>
</gene>
<name>G5SU18_9BACT</name>
<dbReference type="EMBL" id="AFFY01000045">
    <property type="protein sequence ID" value="EHG99261.1"/>
    <property type="molecule type" value="Genomic_DNA"/>
</dbReference>